<dbReference type="Proteomes" id="UP000059188">
    <property type="component" value="Unassembled WGS sequence"/>
</dbReference>
<dbReference type="OrthoDB" id="2737012at2759"/>
<evidence type="ECO:0000313" key="2">
    <source>
        <dbReference type="EMBL" id="CEL52901.1"/>
    </source>
</evidence>
<gene>
    <name evidence="1" type="ORF">BN14_03737</name>
    <name evidence="2" type="ORF">RSOLAG1IB_05969</name>
</gene>
<protein>
    <submittedName>
        <fullName evidence="1">Uncharacterized protein</fullName>
    </submittedName>
</protein>
<reference evidence="1" key="1">
    <citation type="submission" date="2012-10" db="EMBL/GenBank/DDBJ databases">
        <authorList>
            <person name="Jelonek L."/>
        </authorList>
    </citation>
    <scope>NUCLEOTIDE SEQUENCE</scope>
    <source>
        <strain evidence="1">Isolate 7/3/14</strain>
    </source>
</reference>
<proteinExistence type="predicted"/>
<keyword evidence="4" id="KW-1185">Reference proteome</keyword>
<evidence type="ECO:0000313" key="1">
    <source>
        <dbReference type="EMBL" id="CCO29719.1"/>
    </source>
</evidence>
<organism evidence="1 3">
    <name type="scientific">Thanatephorus cucumeris (strain AG1-IB / isolate 7/3/14)</name>
    <name type="common">Lettuce bottom rot fungus</name>
    <name type="synonym">Rhizoctonia solani</name>
    <dbReference type="NCBI Taxonomy" id="1108050"/>
    <lineage>
        <taxon>Eukaryota</taxon>
        <taxon>Fungi</taxon>
        <taxon>Dikarya</taxon>
        <taxon>Basidiomycota</taxon>
        <taxon>Agaricomycotina</taxon>
        <taxon>Agaricomycetes</taxon>
        <taxon>Cantharellales</taxon>
        <taxon>Ceratobasidiaceae</taxon>
        <taxon>Rhizoctonia</taxon>
        <taxon>Rhizoctonia solani AG-1</taxon>
    </lineage>
</organism>
<reference evidence="1 3" key="2">
    <citation type="journal article" date="2013" name="J. Biotechnol.">
        <title>Establishment and interpretation of the genome sequence of the phytopathogenic fungus Rhizoctonia solani AG1-IB isolate 7/3/14.</title>
        <authorList>
            <person name="Wibberg D.W."/>
            <person name="Jelonek L.J."/>
            <person name="Rupp O.R."/>
            <person name="Hennig M.H."/>
            <person name="Eikmeyer F.E."/>
            <person name="Goesmann A.G."/>
            <person name="Hartmann A.H."/>
            <person name="Borriss R.B."/>
            <person name="Grosch R.G."/>
            <person name="Puehler A.P."/>
            <person name="Schlueter A.S."/>
        </authorList>
    </citation>
    <scope>NUCLEOTIDE SEQUENCE [LARGE SCALE GENOMIC DNA]</scope>
    <source>
        <strain evidence="3">AG1-IB / isolate 7/3/14</strain>
        <strain evidence="1">Isolate 7/3/14</strain>
    </source>
</reference>
<dbReference type="EMBL" id="CAOJ01005329">
    <property type="protein sequence ID" value="CCO29719.1"/>
    <property type="molecule type" value="Genomic_DNA"/>
</dbReference>
<dbReference type="AlphaFoldDB" id="M5BR75"/>
<name>M5BR75_THACB</name>
<evidence type="ECO:0000313" key="4">
    <source>
        <dbReference type="Proteomes" id="UP000059188"/>
    </source>
</evidence>
<dbReference type="EMBL" id="LN679110">
    <property type="protein sequence ID" value="CEL52901.1"/>
    <property type="molecule type" value="Genomic_DNA"/>
</dbReference>
<sequence length="542" mass="59429">MASLGGFDQVVAISQQRINSALKVRHEDNELKSILQELTAHSPNDKDGLMKATLSPSTVELYVPGEPQKAIFRLNFQDGYFDYPEGSDGMLQRLSVKGWSLAFLASLSPSKLAQVPSTIKGDITQDIVESIERTGSYSLSQILIDLGTANVVNFDFSRSITPGLVESEETKKRALEIFMKVYINQLAEGGHNILGYAITAAKPSEGSLAPVSVALQVMPCADGPDVSTETRQNDSLLFLEMVGSLNGRGSPPFPLSGSRMWFPEQATAVMLVHRSAFWERFLAQNLSFLLSDAFRLTNSIAHWLKGDNIKDEITQEEAWIISDPGNKDSTYHWDSIGDRSANFHRSQKWNIPKHDITWQGSSVDDKEVTSDVTVDANITPGTQSITVETKIKYYYVHSHTDTFIDMSLGSPNVPTATSTETIDADISWTTKLTLNSVSMGKLAVVANVEGNPNFTCNVSDHAQGLIGQLANEKKLNQHATQRVTEYLKSVTESSGRIQALAQAGLRVYPHFVLSGGGSYMMKSPTFTSDCDLQVTLYPIMGA</sequence>
<dbReference type="HOGENOM" id="CLU_471757_0_0_1"/>
<dbReference type="Proteomes" id="UP000012065">
    <property type="component" value="Unassembled WGS sequence"/>
</dbReference>
<evidence type="ECO:0000313" key="3">
    <source>
        <dbReference type="Proteomes" id="UP000012065"/>
    </source>
</evidence>
<reference evidence="2 4" key="3">
    <citation type="submission" date="2014-11" db="EMBL/GenBank/DDBJ databases">
        <authorList>
            <person name="Wibberg Daniel"/>
        </authorList>
    </citation>
    <scope>NUCLEOTIDE SEQUENCE [LARGE SCALE GENOMIC DNA]</scope>
    <source>
        <strain evidence="2">Rhizoctonia solani AG1-IB 7/3/14</strain>
    </source>
</reference>
<accession>M5BR75</accession>
<dbReference type="STRING" id="1108050.M5BR75"/>